<evidence type="ECO:0000256" key="5">
    <source>
        <dbReference type="ARBA" id="ARBA00022701"/>
    </source>
</evidence>
<evidence type="ECO:0000256" key="2">
    <source>
        <dbReference type="ARBA" id="ARBA00011010"/>
    </source>
</evidence>
<dbReference type="SUPFAM" id="SSF74924">
    <property type="entry name" value="Cap-Gly domain"/>
    <property type="match status" value="1"/>
</dbReference>
<evidence type="ECO:0000256" key="6">
    <source>
        <dbReference type="ARBA" id="ARBA00023017"/>
    </source>
</evidence>
<accession>A0A8I6S8Q7</accession>
<evidence type="ECO:0000256" key="8">
    <source>
        <dbReference type="ARBA" id="ARBA00023212"/>
    </source>
</evidence>
<feature type="domain" description="CAP-Gly" evidence="11">
    <location>
        <begin position="26"/>
        <end position="68"/>
    </location>
</feature>
<comment type="similarity">
    <text evidence="2">Belongs to the dynactin 150 kDa subunit family.</text>
</comment>
<feature type="compositionally biased region" description="Basic and acidic residues" evidence="10">
    <location>
        <begin position="138"/>
        <end position="148"/>
    </location>
</feature>
<protein>
    <recommendedName>
        <fullName evidence="3">Dynactin subunit 1</fullName>
    </recommendedName>
</protein>
<keyword evidence="6" id="KW-0243">Dynein</keyword>
<evidence type="ECO:0000259" key="11">
    <source>
        <dbReference type="PROSITE" id="PS50245"/>
    </source>
</evidence>
<dbReference type="CTD" id="39536"/>
<feature type="region of interest" description="Disordered" evidence="10">
    <location>
        <begin position="85"/>
        <end position="193"/>
    </location>
</feature>
<keyword evidence="13" id="KW-1185">Reference proteome</keyword>
<dbReference type="KEGG" id="clec:106672209"/>
<dbReference type="EnsemblMetazoa" id="XM_014403444.2">
    <property type="protein sequence ID" value="XP_014258930.1"/>
    <property type="gene ID" value="LOC106672209"/>
</dbReference>
<evidence type="ECO:0000313" key="13">
    <source>
        <dbReference type="Proteomes" id="UP000494040"/>
    </source>
</evidence>
<evidence type="ECO:0000256" key="10">
    <source>
        <dbReference type="SAM" id="MobiDB-lite"/>
    </source>
</evidence>
<dbReference type="OMA" id="EGDCARD"/>
<feature type="compositionally biased region" description="Low complexity" evidence="10">
    <location>
        <begin position="119"/>
        <end position="137"/>
    </location>
</feature>
<dbReference type="GO" id="GO:0000776">
    <property type="term" value="C:kinetochore"/>
    <property type="evidence" value="ECO:0007669"/>
    <property type="project" value="TreeGrafter"/>
</dbReference>
<dbReference type="InterPro" id="IPR000938">
    <property type="entry name" value="CAP-Gly_domain"/>
</dbReference>
<dbReference type="AlphaFoldDB" id="A0A8I6S8Q7"/>
<keyword evidence="8" id="KW-0206">Cytoskeleton</keyword>
<dbReference type="GO" id="GO:0007097">
    <property type="term" value="P:nuclear migration"/>
    <property type="evidence" value="ECO:0007669"/>
    <property type="project" value="TreeGrafter"/>
</dbReference>
<dbReference type="InterPro" id="IPR036859">
    <property type="entry name" value="CAP-Gly_dom_sf"/>
</dbReference>
<dbReference type="Pfam" id="PF01302">
    <property type="entry name" value="CAP_GLY"/>
    <property type="match status" value="1"/>
</dbReference>
<dbReference type="GO" id="GO:0000132">
    <property type="term" value="P:establishment of mitotic spindle orientation"/>
    <property type="evidence" value="ECO:0007669"/>
    <property type="project" value="TreeGrafter"/>
</dbReference>
<evidence type="ECO:0000256" key="3">
    <source>
        <dbReference type="ARBA" id="ARBA00016574"/>
    </source>
</evidence>
<keyword evidence="4" id="KW-0963">Cytoplasm</keyword>
<evidence type="ECO:0000256" key="7">
    <source>
        <dbReference type="ARBA" id="ARBA00023054"/>
    </source>
</evidence>
<dbReference type="Gene3D" id="2.30.30.190">
    <property type="entry name" value="CAP Gly-rich-like domain"/>
    <property type="match status" value="1"/>
</dbReference>
<reference evidence="12" key="1">
    <citation type="submission" date="2022-01" db="UniProtKB">
        <authorList>
            <consortium name="EnsemblMetazoa"/>
        </authorList>
    </citation>
    <scope>IDENTIFICATION</scope>
</reference>
<evidence type="ECO:0000256" key="1">
    <source>
        <dbReference type="ARBA" id="ARBA00004245"/>
    </source>
</evidence>
<feature type="compositionally biased region" description="Polar residues" evidence="10">
    <location>
        <begin position="87"/>
        <end position="98"/>
    </location>
</feature>
<dbReference type="OrthoDB" id="2130750at2759"/>
<dbReference type="PANTHER" id="PTHR18916:SF91">
    <property type="entry name" value="DYNACTIN SUBUNIT 1"/>
    <property type="match status" value="1"/>
</dbReference>
<dbReference type="GO" id="GO:0005874">
    <property type="term" value="C:microtubule"/>
    <property type="evidence" value="ECO:0007669"/>
    <property type="project" value="UniProtKB-KW"/>
</dbReference>
<keyword evidence="7 9" id="KW-0175">Coiled coil</keyword>
<dbReference type="Pfam" id="PF12455">
    <property type="entry name" value="Dynactin"/>
    <property type="match status" value="1"/>
</dbReference>
<evidence type="ECO:0000256" key="4">
    <source>
        <dbReference type="ARBA" id="ARBA00022490"/>
    </source>
</evidence>
<dbReference type="Proteomes" id="UP000494040">
    <property type="component" value="Unassembled WGS sequence"/>
</dbReference>
<keyword evidence="5" id="KW-0493">Microtubule</keyword>
<dbReference type="PROSITE" id="PS50245">
    <property type="entry name" value="CAP_GLY_2"/>
    <property type="match status" value="1"/>
</dbReference>
<dbReference type="GO" id="GO:0000922">
    <property type="term" value="C:spindle pole"/>
    <property type="evidence" value="ECO:0007669"/>
    <property type="project" value="TreeGrafter"/>
</dbReference>
<feature type="coiled-coil region" evidence="9">
    <location>
        <begin position="235"/>
        <end position="503"/>
    </location>
</feature>
<evidence type="ECO:0000256" key="9">
    <source>
        <dbReference type="SAM" id="Coils"/>
    </source>
</evidence>
<organism evidence="12 13">
    <name type="scientific">Cimex lectularius</name>
    <name type="common">Bed bug</name>
    <name type="synonym">Acanthia lectularia</name>
    <dbReference type="NCBI Taxonomy" id="79782"/>
    <lineage>
        <taxon>Eukaryota</taxon>
        <taxon>Metazoa</taxon>
        <taxon>Ecdysozoa</taxon>
        <taxon>Arthropoda</taxon>
        <taxon>Hexapoda</taxon>
        <taxon>Insecta</taxon>
        <taxon>Pterygota</taxon>
        <taxon>Neoptera</taxon>
        <taxon>Paraneoptera</taxon>
        <taxon>Hemiptera</taxon>
        <taxon>Heteroptera</taxon>
        <taxon>Panheteroptera</taxon>
        <taxon>Cimicomorpha</taxon>
        <taxon>Cimicidae</taxon>
        <taxon>Cimex</taxon>
    </lineage>
</organism>
<feature type="coiled-coil region" evidence="9">
    <location>
        <begin position="945"/>
        <end position="1050"/>
    </location>
</feature>
<dbReference type="SMART" id="SM01052">
    <property type="entry name" value="CAP_GLY"/>
    <property type="match status" value="1"/>
</dbReference>
<evidence type="ECO:0000313" key="12">
    <source>
        <dbReference type="EnsemblMetazoa" id="XP_014258930.1"/>
    </source>
</evidence>
<feature type="coiled-coil region" evidence="9">
    <location>
        <begin position="536"/>
        <end position="563"/>
    </location>
</feature>
<proteinExistence type="inferred from homology"/>
<dbReference type="GO" id="GO:0030286">
    <property type="term" value="C:dynein complex"/>
    <property type="evidence" value="ECO:0007669"/>
    <property type="project" value="UniProtKB-KW"/>
</dbReference>
<name>A0A8I6S8Q7_CIMLE</name>
<dbReference type="InterPro" id="IPR022157">
    <property type="entry name" value="Dynactin"/>
</dbReference>
<dbReference type="RefSeq" id="XP_014258930.1">
    <property type="nucleotide sequence ID" value="XM_014403444.2"/>
</dbReference>
<comment type="subcellular location">
    <subcellularLocation>
        <location evidence="1">Cytoplasm</location>
        <location evidence="1">Cytoskeleton</location>
    </subcellularLocation>
</comment>
<sequence>MANLLKVGQRVEVTGKDIQGEVAYIGTTAFAQGKWVGLILDEPKGKNNGTIKNKTYFQCKENHGMFIRQSQLSIITDTGSRIDLANTGMTASSPSVTSPEDPLRTPMKSRLTSVRRKSSPASHAPPSRASSRQSLSGRSKESRSREDMNSSTSSLASTDTPSSKKSFVEKLTPLESRKTPLITPRRPNKSLIPTTKQTGFVETLKPQFTPGQVVSTATTTVSSGRALALEPSPELEALKEQHKDLTEKLETLRIRYKEKVHELETLKLQLEQSVEFKSKIMEAQASLKKELEKVKKEKEEAVQAREELSEIADTLEMTTLDKEMAEEKADAIQKEYEQAQERIEELEMELEILRSELSDKMEGVTQPATEEDGSSSFKMKQLVQQNEKLKETLVRLRDLSAHEKHEKQKFLKEFEEKKADFDTIFKSNEKLRAQIDQMEEQISELHANVDAALGAEEMVETLGQQKLSLEERVKELEEAVQELEELQDINDQLQEGFKEQELDFRQELDMKNHQVWEAQRKTESVLESLADRELTIVKFRELVQRFQEENQELRSQLEITSKSSSLSTSAIPEMLDFKKMFAETKAHARAIELELRHMEVQQAQQHVQYLLSYMPDTFLTRGGDGDAIMLVLLMPRLLAKCQVLISQLRDKFPPVTTVDKSNVTSAQQFSAMSRFSAHIHMLQAILHQFVHSLNTCKPEMLLKVGASYPNMAQQEKALDSYIEMLKREQVDENLNTESLEKIVTYFNTLHPMLMLQGDDCSIHEGLLLADIGKGLLCALDSVQTDISIISAILPEGEGIATLNKIKPSFDTLRAQLRQVRHRAEIPNLLLGQNTDLTSIALPVVTLSKILSGVASRLAVLPTDNDNTLSPMLLAELLKQSFNKHNDIIGDKERNVDTYIPWAMNTVTTNVTNIVKALQDNEDKYLSLKNAKDGIDPPLVLRSKQVKEELNAMAGLRRKLESKEEDLRELRLNLRAKQDELAEMILRKEIADKKLANVIRDNEITVETLKRKVDEAQQQLRRKEKEFEDTMDHLQKDIDSLEVEKVELKDKLKSAPKKSSDSLKFISSSMVTSTTELPGGGTLKVMESPILLEEIRHLKSLVKKERKSTMSEQMKKYVDMLNKLGPIHIPKKIPDDEMKRVNELKKKLKELHKDYLNSMPTVVNLSGKKHELWGSAIRTHILQDELRAKKIRERTIALQNEVMLEVVKQKKGGHILTDLTLFPTPEMVKVIQENEPVDLCEITIPTVDPVLGGKVIPLNVDIPTFDNIRKKLYELSAC</sequence>
<dbReference type="GeneID" id="106672209"/>
<feature type="compositionally biased region" description="Polar residues" evidence="10">
    <location>
        <begin position="149"/>
        <end position="165"/>
    </location>
</feature>
<dbReference type="GO" id="GO:0030424">
    <property type="term" value="C:axon"/>
    <property type="evidence" value="ECO:0007669"/>
    <property type="project" value="TreeGrafter"/>
</dbReference>
<dbReference type="PANTHER" id="PTHR18916">
    <property type="entry name" value="DYNACTIN 1-RELATED MICROTUBULE-BINDING"/>
    <property type="match status" value="1"/>
</dbReference>